<dbReference type="InterPro" id="IPR023696">
    <property type="entry name" value="Ureohydrolase_dom_sf"/>
</dbReference>
<protein>
    <submittedName>
        <fullName evidence="2">Histone deacetylase family protein</fullName>
    </submittedName>
</protein>
<accession>A0A7J3ZLH2</accession>
<organism evidence="2">
    <name type="scientific">Fervidicoccus fontis</name>
    <dbReference type="NCBI Taxonomy" id="683846"/>
    <lineage>
        <taxon>Archaea</taxon>
        <taxon>Thermoproteota</taxon>
        <taxon>Thermoprotei</taxon>
        <taxon>Fervidicoccales</taxon>
        <taxon>Fervidicoccaceae</taxon>
        <taxon>Fervidicoccus</taxon>
    </lineage>
</organism>
<proteinExistence type="predicted"/>
<evidence type="ECO:0000259" key="1">
    <source>
        <dbReference type="Pfam" id="PF00850"/>
    </source>
</evidence>
<dbReference type="Gene3D" id="3.40.800.20">
    <property type="entry name" value="Histone deacetylase domain"/>
    <property type="match status" value="1"/>
</dbReference>
<feature type="domain" description="Histone deacetylase" evidence="1">
    <location>
        <begin position="20"/>
        <end position="296"/>
    </location>
</feature>
<dbReference type="CDD" id="cd10001">
    <property type="entry name" value="HDAC_classII_APAH"/>
    <property type="match status" value="1"/>
</dbReference>
<dbReference type="PANTHER" id="PTHR10625:SF10">
    <property type="entry name" value="HISTONE DEACETYLASE HDAC1"/>
    <property type="match status" value="1"/>
</dbReference>
<dbReference type="GO" id="GO:0040029">
    <property type="term" value="P:epigenetic regulation of gene expression"/>
    <property type="evidence" value="ECO:0007669"/>
    <property type="project" value="TreeGrafter"/>
</dbReference>
<dbReference type="GO" id="GO:0004407">
    <property type="term" value="F:histone deacetylase activity"/>
    <property type="evidence" value="ECO:0007669"/>
    <property type="project" value="TreeGrafter"/>
</dbReference>
<sequence length="344" mass="37484">MKATIVYSSIFLGHRPPHRHPEAPERLRVALSALQRAGLPIEVLEPVRAGVSSLEEIHDPEYIGLIEMLSGIAPTSIDEDTYVSEDTFAVALHAAGASMQAVRVSEETGRPVVALVRPPGHHAGRRGRAMGTPTQGFCIFNNAAVAWTSAREERTCILDFDAHHGNGTQEIFYSNPKVLHIDVHQDPQTLYPGTGFPEDIGSGEARGTKVNIPLPPNSGDDVLREVLEEIVLPIIDQFKPRVLIVSAGFDAYADDGLAHLRLTSSSYYSLGSLVRELPSRAKSIVLEGGYSKGLEKGLPAFVAGLLGLDDPIREKETVSRDPVRSEARTAISRVKRVLRGYWSF</sequence>
<dbReference type="SUPFAM" id="SSF52768">
    <property type="entry name" value="Arginase/deacetylase"/>
    <property type="match status" value="1"/>
</dbReference>
<name>A0A7J3ZLH2_9CREN</name>
<gene>
    <name evidence="2" type="ORF">ENM78_02350</name>
</gene>
<dbReference type="InterPro" id="IPR023801">
    <property type="entry name" value="His_deacetylse_dom"/>
</dbReference>
<dbReference type="InterPro" id="IPR037138">
    <property type="entry name" value="His_deacetylse_dom_sf"/>
</dbReference>
<dbReference type="EMBL" id="DRZC01000032">
    <property type="protein sequence ID" value="HHQ80290.1"/>
    <property type="molecule type" value="Genomic_DNA"/>
</dbReference>
<dbReference type="AlphaFoldDB" id="A0A7J3ZLH2"/>
<comment type="caution">
    <text evidence="2">The sequence shown here is derived from an EMBL/GenBank/DDBJ whole genome shotgun (WGS) entry which is preliminary data.</text>
</comment>
<dbReference type="PANTHER" id="PTHR10625">
    <property type="entry name" value="HISTONE DEACETYLASE HDAC1-RELATED"/>
    <property type="match status" value="1"/>
</dbReference>
<dbReference type="Pfam" id="PF00850">
    <property type="entry name" value="Hist_deacetyl"/>
    <property type="match status" value="1"/>
</dbReference>
<reference evidence="2" key="1">
    <citation type="journal article" date="2020" name="mSystems">
        <title>Genome- and Community-Level Interaction Insights into Carbon Utilization and Element Cycling Functions of Hydrothermarchaeota in Hydrothermal Sediment.</title>
        <authorList>
            <person name="Zhou Z."/>
            <person name="Liu Y."/>
            <person name="Xu W."/>
            <person name="Pan J."/>
            <person name="Luo Z.H."/>
            <person name="Li M."/>
        </authorList>
    </citation>
    <scope>NUCLEOTIDE SEQUENCE [LARGE SCALE GENOMIC DNA]</scope>
    <source>
        <strain evidence="2">SpSt-1116</strain>
    </source>
</reference>
<evidence type="ECO:0000313" key="2">
    <source>
        <dbReference type="EMBL" id="HHQ80290.1"/>
    </source>
</evidence>